<proteinExistence type="predicted"/>
<reference evidence="2" key="1">
    <citation type="journal article" date="2022" name="bioRxiv">
        <title>Sequencing and chromosome-scale assembly of the giantPleurodeles waltlgenome.</title>
        <authorList>
            <person name="Brown T."/>
            <person name="Elewa A."/>
            <person name="Iarovenko S."/>
            <person name="Subramanian E."/>
            <person name="Araus A.J."/>
            <person name="Petzold A."/>
            <person name="Susuki M."/>
            <person name="Suzuki K.-i.T."/>
            <person name="Hayashi T."/>
            <person name="Toyoda A."/>
            <person name="Oliveira C."/>
            <person name="Osipova E."/>
            <person name="Leigh N.D."/>
            <person name="Simon A."/>
            <person name="Yun M.H."/>
        </authorList>
    </citation>
    <scope>NUCLEOTIDE SEQUENCE</scope>
    <source>
        <strain evidence="2">20211129_DDA</strain>
        <tissue evidence="2">Liver</tissue>
    </source>
</reference>
<protein>
    <submittedName>
        <fullName evidence="2">Uncharacterized protein</fullName>
    </submittedName>
</protein>
<comment type="caution">
    <text evidence="2">The sequence shown here is derived from an EMBL/GenBank/DDBJ whole genome shotgun (WGS) entry which is preliminary data.</text>
</comment>
<evidence type="ECO:0000313" key="3">
    <source>
        <dbReference type="Proteomes" id="UP001066276"/>
    </source>
</evidence>
<organism evidence="2 3">
    <name type="scientific">Pleurodeles waltl</name>
    <name type="common">Iberian ribbed newt</name>
    <dbReference type="NCBI Taxonomy" id="8319"/>
    <lineage>
        <taxon>Eukaryota</taxon>
        <taxon>Metazoa</taxon>
        <taxon>Chordata</taxon>
        <taxon>Craniata</taxon>
        <taxon>Vertebrata</taxon>
        <taxon>Euteleostomi</taxon>
        <taxon>Amphibia</taxon>
        <taxon>Batrachia</taxon>
        <taxon>Caudata</taxon>
        <taxon>Salamandroidea</taxon>
        <taxon>Salamandridae</taxon>
        <taxon>Pleurodelinae</taxon>
        <taxon>Pleurodeles</taxon>
    </lineage>
</organism>
<name>A0AAV7VCF5_PLEWA</name>
<evidence type="ECO:0000256" key="1">
    <source>
        <dbReference type="SAM" id="MobiDB-lite"/>
    </source>
</evidence>
<keyword evidence="3" id="KW-1185">Reference proteome</keyword>
<dbReference type="EMBL" id="JANPWB010000003">
    <property type="protein sequence ID" value="KAJ1199263.1"/>
    <property type="molecule type" value="Genomic_DNA"/>
</dbReference>
<gene>
    <name evidence="2" type="ORF">NDU88_003101</name>
</gene>
<feature type="region of interest" description="Disordered" evidence="1">
    <location>
        <begin position="1"/>
        <end position="40"/>
    </location>
</feature>
<dbReference type="Proteomes" id="UP001066276">
    <property type="component" value="Chromosome 2_1"/>
</dbReference>
<sequence length="102" mass="10812">MVERGAGPALRKPHPVGLLPRESAGAAGPPRAFCGSTEGEDHFLRAPSPAGWEAQTGGSVNCLLPLRRRWPHLACSWCSDGAPTDGHANAVPVHTERILFLL</sequence>
<accession>A0AAV7VCF5</accession>
<evidence type="ECO:0000313" key="2">
    <source>
        <dbReference type="EMBL" id="KAJ1199263.1"/>
    </source>
</evidence>
<dbReference type="AlphaFoldDB" id="A0AAV7VCF5"/>